<dbReference type="SMART" id="SM00240">
    <property type="entry name" value="FHA"/>
    <property type="match status" value="1"/>
</dbReference>
<evidence type="ECO:0000259" key="6">
    <source>
        <dbReference type="PROSITE" id="PS50043"/>
    </source>
</evidence>
<dbReference type="InterPro" id="IPR016032">
    <property type="entry name" value="Sig_transdc_resp-reg_C-effctor"/>
</dbReference>
<feature type="compositionally biased region" description="Pro residues" evidence="4">
    <location>
        <begin position="169"/>
        <end position="179"/>
    </location>
</feature>
<feature type="region of interest" description="Disordered" evidence="4">
    <location>
        <begin position="158"/>
        <end position="180"/>
    </location>
</feature>
<dbReference type="InterPro" id="IPR000253">
    <property type="entry name" value="FHA_dom"/>
</dbReference>
<dbReference type="GO" id="GO:0006355">
    <property type="term" value="P:regulation of DNA-templated transcription"/>
    <property type="evidence" value="ECO:0007669"/>
    <property type="project" value="InterPro"/>
</dbReference>
<feature type="domain" description="HTH luxR-type" evidence="6">
    <location>
        <begin position="283"/>
        <end position="348"/>
    </location>
</feature>
<sequence>MDEALGVGGEQAATGVDEHGEDLRSPARALVEPGDQVAALDQFHGDVDPLVGGADVVDGGDVGVGELRQDPGLARELQPVPAGGDRQELERDAPVEVGIEGLDDDAAAAATDLPQGEVAPDDRAARDYRRGLAGRAVAWAVESSRRAHRGRSGLLECRSMGAGDKTTRHPPPSRPPKPTHPWLVVLQGAAAGRRVRLERAEFLVGRDPAADLVLEDSGVSRRHFKIVRAGDGIFNLIDLDSTNGIHVNGVRVDLTILRGQDRIEVGPVARLCFTFDVDPIEETPLPPLDLSPRQLEVAKLVCQGLTNAEIAATLGIGARTVTSHLDHIYTRLDIGSRSELATALAKRGLV</sequence>
<dbReference type="SUPFAM" id="SSF49879">
    <property type="entry name" value="SMAD/FHA domain"/>
    <property type="match status" value="1"/>
</dbReference>
<feature type="domain" description="FHA" evidence="5">
    <location>
        <begin position="202"/>
        <end position="252"/>
    </location>
</feature>
<dbReference type="GO" id="GO:0003677">
    <property type="term" value="F:DNA binding"/>
    <property type="evidence" value="ECO:0007669"/>
    <property type="project" value="UniProtKB-KW"/>
</dbReference>
<reference evidence="7" key="1">
    <citation type="submission" date="2022-11" db="EMBL/GenBank/DDBJ databases">
        <title>Minimal conservation of predation-associated metabolite biosynthetic gene clusters underscores biosynthetic potential of Myxococcota including descriptions for ten novel species: Archangium lansinium sp. nov., Myxococcus landrumus sp. nov., Nannocystis bai.</title>
        <authorList>
            <person name="Ahearne A."/>
            <person name="Stevens C."/>
            <person name="Phillips K."/>
        </authorList>
    </citation>
    <scope>NUCLEOTIDE SEQUENCE</scope>
    <source>
        <strain evidence="7">Na p29</strain>
    </source>
</reference>
<dbReference type="PANTHER" id="PTHR44688">
    <property type="entry name" value="DNA-BINDING TRANSCRIPTIONAL ACTIVATOR DEVR_DOSR"/>
    <property type="match status" value="1"/>
</dbReference>
<accession>A0A9X3ELC9</accession>
<evidence type="ECO:0000256" key="3">
    <source>
        <dbReference type="ARBA" id="ARBA00023163"/>
    </source>
</evidence>
<evidence type="ECO:0000313" key="8">
    <source>
        <dbReference type="Proteomes" id="UP001150924"/>
    </source>
</evidence>
<dbReference type="CDD" id="cd00060">
    <property type="entry name" value="FHA"/>
    <property type="match status" value="1"/>
</dbReference>
<dbReference type="PRINTS" id="PR00038">
    <property type="entry name" value="HTHLUXR"/>
</dbReference>
<dbReference type="PROSITE" id="PS00622">
    <property type="entry name" value="HTH_LUXR_1"/>
    <property type="match status" value="1"/>
</dbReference>
<dbReference type="PROSITE" id="PS50006">
    <property type="entry name" value="FHA_DOMAIN"/>
    <property type="match status" value="1"/>
</dbReference>
<evidence type="ECO:0000256" key="1">
    <source>
        <dbReference type="ARBA" id="ARBA00023015"/>
    </source>
</evidence>
<dbReference type="SMART" id="SM00421">
    <property type="entry name" value="HTH_LUXR"/>
    <property type="match status" value="1"/>
</dbReference>
<feature type="region of interest" description="Disordered" evidence="4">
    <location>
        <begin position="1"/>
        <end position="22"/>
    </location>
</feature>
<keyword evidence="1" id="KW-0805">Transcription regulation</keyword>
<dbReference type="PANTHER" id="PTHR44688:SF16">
    <property type="entry name" value="DNA-BINDING TRANSCRIPTIONAL ACTIVATOR DEVR_DOSR"/>
    <property type="match status" value="1"/>
</dbReference>
<dbReference type="CDD" id="cd06170">
    <property type="entry name" value="LuxR_C_like"/>
    <property type="match status" value="1"/>
</dbReference>
<keyword evidence="3" id="KW-0804">Transcription</keyword>
<protein>
    <submittedName>
        <fullName evidence="7">LuxR C-terminal-related transcriptional regulator</fullName>
    </submittedName>
</protein>
<gene>
    <name evidence="7" type="ORF">OV079_09800</name>
</gene>
<keyword evidence="8" id="KW-1185">Reference proteome</keyword>
<dbReference type="Gene3D" id="2.60.200.20">
    <property type="match status" value="1"/>
</dbReference>
<dbReference type="Proteomes" id="UP001150924">
    <property type="component" value="Unassembled WGS sequence"/>
</dbReference>
<dbReference type="SUPFAM" id="SSF46894">
    <property type="entry name" value="C-terminal effector domain of the bipartite response regulators"/>
    <property type="match status" value="1"/>
</dbReference>
<dbReference type="Gene3D" id="1.10.10.10">
    <property type="entry name" value="Winged helix-like DNA-binding domain superfamily/Winged helix DNA-binding domain"/>
    <property type="match status" value="1"/>
</dbReference>
<dbReference type="PROSITE" id="PS50043">
    <property type="entry name" value="HTH_LUXR_2"/>
    <property type="match status" value="1"/>
</dbReference>
<organism evidence="7 8">
    <name type="scientific">Nannocystis pusilla</name>
    <dbReference type="NCBI Taxonomy" id="889268"/>
    <lineage>
        <taxon>Bacteria</taxon>
        <taxon>Pseudomonadati</taxon>
        <taxon>Myxococcota</taxon>
        <taxon>Polyangia</taxon>
        <taxon>Nannocystales</taxon>
        <taxon>Nannocystaceae</taxon>
        <taxon>Nannocystis</taxon>
    </lineage>
</organism>
<keyword evidence="2" id="KW-0238">DNA-binding</keyword>
<evidence type="ECO:0000256" key="2">
    <source>
        <dbReference type="ARBA" id="ARBA00023125"/>
    </source>
</evidence>
<dbReference type="Pfam" id="PF16697">
    <property type="entry name" value="Yop-YscD_cpl"/>
    <property type="match status" value="1"/>
</dbReference>
<evidence type="ECO:0000313" key="7">
    <source>
        <dbReference type="EMBL" id="MCY1005855.1"/>
    </source>
</evidence>
<dbReference type="EMBL" id="JAPNKE010000002">
    <property type="protein sequence ID" value="MCY1005855.1"/>
    <property type="molecule type" value="Genomic_DNA"/>
</dbReference>
<evidence type="ECO:0000259" key="5">
    <source>
        <dbReference type="PROSITE" id="PS50006"/>
    </source>
</evidence>
<dbReference type="InterPro" id="IPR008984">
    <property type="entry name" value="SMAD_FHA_dom_sf"/>
</dbReference>
<dbReference type="AlphaFoldDB" id="A0A9X3ELC9"/>
<dbReference type="InterPro" id="IPR036388">
    <property type="entry name" value="WH-like_DNA-bd_sf"/>
</dbReference>
<comment type="caution">
    <text evidence="7">The sequence shown here is derived from an EMBL/GenBank/DDBJ whole genome shotgun (WGS) entry which is preliminary data.</text>
</comment>
<name>A0A9X3ELC9_9BACT</name>
<dbReference type="InterPro" id="IPR000792">
    <property type="entry name" value="Tscrpt_reg_LuxR_C"/>
</dbReference>
<dbReference type="InterPro" id="IPR032030">
    <property type="entry name" value="YscD_cytoplasmic_dom"/>
</dbReference>
<evidence type="ECO:0000256" key="4">
    <source>
        <dbReference type="SAM" id="MobiDB-lite"/>
    </source>
</evidence>
<proteinExistence type="predicted"/>
<dbReference type="Pfam" id="PF00196">
    <property type="entry name" value="GerE"/>
    <property type="match status" value="1"/>
</dbReference>